<sequence>KNLPRVEPDNSFGLISENTQQNTPIQENPLLRSGLALAGFNPRESGLDDGVLTALEVANLKLRGTKLVVLSACETGLGEIENGEGVYGLRRAFALAGAESLLMSLWTVSDEGTKELMIKYYQRLLQNQGRSEAWRQTQLEMLNSQDYQHPYYWAAFVPVGRLDSDGTLKYYLIGQLHYPETPNY</sequence>
<feature type="non-terminal residue" evidence="2">
    <location>
        <position position="1"/>
    </location>
</feature>
<keyword evidence="3" id="KW-1185">Reference proteome</keyword>
<evidence type="ECO:0000259" key="1">
    <source>
        <dbReference type="Pfam" id="PF12770"/>
    </source>
</evidence>
<evidence type="ECO:0000313" key="2">
    <source>
        <dbReference type="EMBL" id="ERT09530.1"/>
    </source>
</evidence>
<dbReference type="Pfam" id="PF12770">
    <property type="entry name" value="CHAT"/>
    <property type="match status" value="1"/>
</dbReference>
<proteinExistence type="predicted"/>
<feature type="domain" description="CHAT" evidence="1">
    <location>
        <begin position="26"/>
        <end position="161"/>
    </location>
</feature>
<reference evidence="2 3" key="1">
    <citation type="journal article" date="2013" name="Front. Microbiol.">
        <title>Comparative genomic analyses of the cyanobacterium, Lyngbya aestuarii BL J, a powerful hydrogen producer.</title>
        <authorList>
            <person name="Kothari A."/>
            <person name="Vaughn M."/>
            <person name="Garcia-Pichel F."/>
        </authorList>
    </citation>
    <scope>NUCLEOTIDE SEQUENCE [LARGE SCALE GENOMIC DNA]</scope>
    <source>
        <strain evidence="2 3">BL J</strain>
    </source>
</reference>
<evidence type="ECO:0000313" key="3">
    <source>
        <dbReference type="Proteomes" id="UP000017127"/>
    </source>
</evidence>
<dbReference type="AlphaFoldDB" id="U7QR02"/>
<gene>
    <name evidence="2" type="ORF">M595_0624</name>
</gene>
<accession>U7QR02</accession>
<protein>
    <submittedName>
        <fullName evidence="2">CHAT domain protein</fullName>
    </submittedName>
</protein>
<dbReference type="PANTHER" id="PTHR10098">
    <property type="entry name" value="RAPSYN-RELATED"/>
    <property type="match status" value="1"/>
</dbReference>
<comment type="caution">
    <text evidence="2">The sequence shown here is derived from an EMBL/GenBank/DDBJ whole genome shotgun (WGS) entry which is preliminary data.</text>
</comment>
<name>U7QR02_9CYAN</name>
<dbReference type="EMBL" id="AUZM01000003">
    <property type="protein sequence ID" value="ERT09530.1"/>
    <property type="molecule type" value="Genomic_DNA"/>
</dbReference>
<dbReference type="PANTHER" id="PTHR10098:SF108">
    <property type="entry name" value="TETRATRICOPEPTIDE REPEAT PROTEIN 28"/>
    <property type="match status" value="1"/>
</dbReference>
<dbReference type="InterPro" id="IPR024983">
    <property type="entry name" value="CHAT_dom"/>
</dbReference>
<organism evidence="2 3">
    <name type="scientific">Lyngbya aestuarii BL J</name>
    <dbReference type="NCBI Taxonomy" id="1348334"/>
    <lineage>
        <taxon>Bacteria</taxon>
        <taxon>Bacillati</taxon>
        <taxon>Cyanobacteriota</taxon>
        <taxon>Cyanophyceae</taxon>
        <taxon>Oscillatoriophycideae</taxon>
        <taxon>Oscillatoriales</taxon>
        <taxon>Microcoleaceae</taxon>
        <taxon>Lyngbya</taxon>
    </lineage>
</organism>
<dbReference type="Proteomes" id="UP000017127">
    <property type="component" value="Unassembled WGS sequence"/>
</dbReference>